<reference evidence="1" key="2">
    <citation type="submission" date="2023-04" db="EMBL/GenBank/DDBJ databases">
        <authorList>
            <person name="Bu L."/>
            <person name="Lu L."/>
            <person name="Laidemitt M.R."/>
            <person name="Zhang S.M."/>
            <person name="Mutuku M."/>
            <person name="Mkoji G."/>
            <person name="Steinauer M."/>
            <person name="Loker E.S."/>
        </authorList>
    </citation>
    <scope>NUCLEOTIDE SEQUENCE</scope>
    <source>
        <strain evidence="1">KasaAsao</strain>
        <tissue evidence="1">Whole Snail</tissue>
    </source>
</reference>
<dbReference type="Proteomes" id="UP001233172">
    <property type="component" value="Unassembled WGS sequence"/>
</dbReference>
<organism evidence="1 2">
    <name type="scientific">Biomphalaria pfeifferi</name>
    <name type="common">Bloodfluke planorb</name>
    <name type="synonym">Freshwater snail</name>
    <dbReference type="NCBI Taxonomy" id="112525"/>
    <lineage>
        <taxon>Eukaryota</taxon>
        <taxon>Metazoa</taxon>
        <taxon>Spiralia</taxon>
        <taxon>Lophotrochozoa</taxon>
        <taxon>Mollusca</taxon>
        <taxon>Gastropoda</taxon>
        <taxon>Heterobranchia</taxon>
        <taxon>Euthyneura</taxon>
        <taxon>Panpulmonata</taxon>
        <taxon>Hygrophila</taxon>
        <taxon>Lymnaeoidea</taxon>
        <taxon>Planorbidae</taxon>
        <taxon>Biomphalaria</taxon>
    </lineage>
</organism>
<name>A0AAD8AN34_BIOPF</name>
<dbReference type="EMBL" id="JASAOG010000471">
    <property type="protein sequence ID" value="KAK0039235.1"/>
    <property type="molecule type" value="Genomic_DNA"/>
</dbReference>
<comment type="caution">
    <text evidence="1">The sequence shown here is derived from an EMBL/GenBank/DDBJ whole genome shotgun (WGS) entry which is preliminary data.</text>
</comment>
<proteinExistence type="predicted"/>
<gene>
    <name evidence="1" type="ORF">Bpfe_031324</name>
</gene>
<dbReference type="AlphaFoldDB" id="A0AAD8AN34"/>
<protein>
    <submittedName>
        <fullName evidence="1">Uncharacterized protein</fullName>
    </submittedName>
</protein>
<evidence type="ECO:0000313" key="1">
    <source>
        <dbReference type="EMBL" id="KAK0039235.1"/>
    </source>
</evidence>
<keyword evidence="2" id="KW-1185">Reference proteome</keyword>
<accession>A0AAD8AN34</accession>
<reference evidence="1" key="1">
    <citation type="journal article" date="2023" name="PLoS Negl. Trop. Dis.">
        <title>A genome sequence for Biomphalaria pfeifferi, the major vector snail for the human-infecting parasite Schistosoma mansoni.</title>
        <authorList>
            <person name="Bu L."/>
            <person name="Lu L."/>
            <person name="Laidemitt M.R."/>
            <person name="Zhang S.M."/>
            <person name="Mutuku M."/>
            <person name="Mkoji G."/>
            <person name="Steinauer M."/>
            <person name="Loker E.S."/>
        </authorList>
    </citation>
    <scope>NUCLEOTIDE SEQUENCE</scope>
    <source>
        <strain evidence="1">KasaAsao</strain>
    </source>
</reference>
<evidence type="ECO:0000313" key="2">
    <source>
        <dbReference type="Proteomes" id="UP001233172"/>
    </source>
</evidence>
<sequence length="97" mass="11574">MIEFRSSRLRRCGFATDDRIVRPHAVQDTAFADHRIIDVAVMNLRRRQIARARIDRHYRIEEIKFRKRRGKVEIGFKKCADRADVLPVIVEKMRLNV</sequence>